<dbReference type="AlphaFoldDB" id="A0AAD7FTT4"/>
<dbReference type="InterPro" id="IPR004045">
    <property type="entry name" value="Glutathione_S-Trfase_N"/>
</dbReference>
<dbReference type="Pfam" id="PF13417">
    <property type="entry name" value="GST_N_3"/>
    <property type="match status" value="1"/>
</dbReference>
<dbReference type="PROSITE" id="PS50405">
    <property type="entry name" value="GST_CTER"/>
    <property type="match status" value="1"/>
</dbReference>
<dbReference type="InterPro" id="IPR036282">
    <property type="entry name" value="Glutathione-S-Trfase_C_sf"/>
</dbReference>
<sequence length="330" mass="36228">MSVVLYRYDGSPFSVKLENILLVKQIPHQRVNVSSMLPRAEITELLGVNYRRIPILAIGSDIYCDTSLIASALERRFPSAQGYGTLFPRKKHAGDADTGLVKAFAKYWADTVLFPLAPSLLSWEKMSAAFIKDRSAFRGAPINVEALVASRGKNLSLLSTNLSLVEEQLADGREWLFDTELPSLADFAVHFVYRWVQGFRGVESLFDPATFPNSLKWLSRVTAHLGRLKLSQAAPPTISGTDAAALIAGSPFEPYAVVGFDTREAARLGLKAGDHVSVAPDDNARNFGTVGKLVALNREEFVIEVVGKAGTFRCHFPRIMFTAKLAKAKL</sequence>
<evidence type="ECO:0000313" key="2">
    <source>
        <dbReference type="EMBL" id="KAJ7638778.1"/>
    </source>
</evidence>
<dbReference type="Gene3D" id="1.20.1050.10">
    <property type="match status" value="1"/>
</dbReference>
<dbReference type="CDD" id="cd00299">
    <property type="entry name" value="GST_C_family"/>
    <property type="match status" value="1"/>
</dbReference>
<dbReference type="InterPro" id="IPR036249">
    <property type="entry name" value="Thioredoxin-like_sf"/>
</dbReference>
<accession>A0AAD7FTT4</accession>
<comment type="caution">
    <text evidence="2">The sequence shown here is derived from an EMBL/GenBank/DDBJ whole genome shotgun (WGS) entry which is preliminary data.</text>
</comment>
<dbReference type="SUPFAM" id="SSF47616">
    <property type="entry name" value="GST C-terminal domain-like"/>
    <property type="match status" value="1"/>
</dbReference>
<proteinExistence type="predicted"/>
<dbReference type="Pfam" id="PF25907">
    <property type="entry name" value="DUF7962"/>
    <property type="match status" value="1"/>
</dbReference>
<dbReference type="EMBL" id="JARKIF010000005">
    <property type="protein sequence ID" value="KAJ7638778.1"/>
    <property type="molecule type" value="Genomic_DNA"/>
</dbReference>
<name>A0AAD7FTT4_9AGAR</name>
<reference evidence="2" key="1">
    <citation type="submission" date="2023-03" db="EMBL/GenBank/DDBJ databases">
        <title>Massive genome expansion in bonnet fungi (Mycena s.s.) driven by repeated elements and novel gene families across ecological guilds.</title>
        <authorList>
            <consortium name="Lawrence Berkeley National Laboratory"/>
            <person name="Harder C.B."/>
            <person name="Miyauchi S."/>
            <person name="Viragh M."/>
            <person name="Kuo A."/>
            <person name="Thoen E."/>
            <person name="Andreopoulos B."/>
            <person name="Lu D."/>
            <person name="Skrede I."/>
            <person name="Drula E."/>
            <person name="Henrissat B."/>
            <person name="Morin E."/>
            <person name="Kohler A."/>
            <person name="Barry K."/>
            <person name="LaButti K."/>
            <person name="Morin E."/>
            <person name="Salamov A."/>
            <person name="Lipzen A."/>
            <person name="Mereny Z."/>
            <person name="Hegedus B."/>
            <person name="Baldrian P."/>
            <person name="Stursova M."/>
            <person name="Weitz H."/>
            <person name="Taylor A."/>
            <person name="Grigoriev I.V."/>
            <person name="Nagy L.G."/>
            <person name="Martin F."/>
            <person name="Kauserud H."/>
        </authorList>
    </citation>
    <scope>NUCLEOTIDE SEQUENCE</scope>
    <source>
        <strain evidence="2">9284</strain>
    </source>
</reference>
<dbReference type="InterPro" id="IPR058268">
    <property type="entry name" value="DUF7962"/>
</dbReference>
<keyword evidence="3" id="KW-1185">Reference proteome</keyword>
<protein>
    <recommendedName>
        <fullName evidence="1">GST C-terminal domain-containing protein</fullName>
    </recommendedName>
</protein>
<dbReference type="Proteomes" id="UP001221142">
    <property type="component" value="Unassembled WGS sequence"/>
</dbReference>
<organism evidence="2 3">
    <name type="scientific">Roridomyces roridus</name>
    <dbReference type="NCBI Taxonomy" id="1738132"/>
    <lineage>
        <taxon>Eukaryota</taxon>
        <taxon>Fungi</taxon>
        <taxon>Dikarya</taxon>
        <taxon>Basidiomycota</taxon>
        <taxon>Agaricomycotina</taxon>
        <taxon>Agaricomycetes</taxon>
        <taxon>Agaricomycetidae</taxon>
        <taxon>Agaricales</taxon>
        <taxon>Marasmiineae</taxon>
        <taxon>Mycenaceae</taxon>
        <taxon>Roridomyces</taxon>
    </lineage>
</organism>
<dbReference type="Gene3D" id="3.40.30.110">
    <property type="match status" value="1"/>
</dbReference>
<dbReference type="SUPFAM" id="SSF52833">
    <property type="entry name" value="Thioredoxin-like"/>
    <property type="match status" value="1"/>
</dbReference>
<dbReference type="InterPro" id="IPR010987">
    <property type="entry name" value="Glutathione-S-Trfase_C-like"/>
</dbReference>
<feature type="domain" description="GST C-terminal" evidence="1">
    <location>
        <begin position="98"/>
        <end position="239"/>
    </location>
</feature>
<evidence type="ECO:0000259" key="1">
    <source>
        <dbReference type="PROSITE" id="PS50405"/>
    </source>
</evidence>
<gene>
    <name evidence="2" type="ORF">FB45DRAFT_903796</name>
</gene>
<evidence type="ECO:0000313" key="3">
    <source>
        <dbReference type="Proteomes" id="UP001221142"/>
    </source>
</evidence>